<dbReference type="PANTHER" id="PTHR43085:SF49">
    <property type="entry name" value="5-DEHYDRO-2-DEOXYGLUCONOKINASE"/>
    <property type="match status" value="1"/>
</dbReference>
<sequence>MQAVWGDFVSFVSHCRAEAVGVFVEKQCFLGALSWAFALSSESVKRNFYETVALSGQCAIVITCDREGRHIPSKMSEGLHRHMTNLTSTHEVLAIGRLGVDIYPLQSGVGLADVQSFGKYLGGSAANVSVAAARHGHNSALLSRVGDDPFGEYLLAEVDRLGVDNQYVATDPTFKTPVTFCEIFPPDDFPLYFYREPKAPDLNIESADVSLDDVREANILWFTLTGFSEEPSRGTHREILSTRANRRHTIFDLDYRPMFWKTPEEATLQAEWALQHSTVAVGNKEECEIAVGETEPERAGRALLERGVELAIVKQGPKGVLAMTKDETVEVPPFFVDVVNGLGAGDAFGGALCHGLLSEWPLEKVLRFANTAGALVASRLECSTAMPTTDEVEASLNQKV</sequence>
<dbReference type="Gene3D" id="2.20.150.10">
    <property type="entry name" value="putative 5-dehydro-2- deoxygluconokinase"/>
    <property type="match status" value="1"/>
</dbReference>
<evidence type="ECO:0000313" key="7">
    <source>
        <dbReference type="EMBL" id="BAU94537.1"/>
    </source>
</evidence>
<dbReference type="CDD" id="cd01166">
    <property type="entry name" value="KdgK"/>
    <property type="match status" value="1"/>
</dbReference>
<keyword evidence="8" id="KW-1185">Reference proteome</keyword>
<reference evidence="7 8" key="1">
    <citation type="submission" date="2016-02" db="EMBL/GenBank/DDBJ databases">
        <title>Corynebacterium glutamicum N24 whole genome sequencing project.</title>
        <authorList>
            <person name="Matsutani M."/>
            <person name="Nangtapong N."/>
            <person name="Yakushi T."/>
            <person name="Matsushita K."/>
        </authorList>
    </citation>
    <scope>NUCLEOTIDE SEQUENCE [LARGE SCALE GENOMIC DNA]</scope>
    <source>
        <strain evidence="7 8">N24</strain>
    </source>
</reference>
<keyword evidence="3" id="KW-0547">Nucleotide-binding</keyword>
<dbReference type="InterPro" id="IPR011611">
    <property type="entry name" value="PfkB_dom"/>
</dbReference>
<dbReference type="Gene3D" id="3.40.1190.20">
    <property type="match status" value="1"/>
</dbReference>
<dbReference type="Proteomes" id="UP000218244">
    <property type="component" value="Chromosome"/>
</dbReference>
<gene>
    <name evidence="7" type="ORF">N24_0275</name>
</gene>
<evidence type="ECO:0000256" key="2">
    <source>
        <dbReference type="ARBA" id="ARBA00022679"/>
    </source>
</evidence>
<dbReference type="Pfam" id="PF00294">
    <property type="entry name" value="PfkB"/>
    <property type="match status" value="1"/>
</dbReference>
<keyword evidence="2" id="KW-0808">Transferase</keyword>
<dbReference type="InterPro" id="IPR023314">
    <property type="entry name" value="Myo_inos_IolC-like_sf"/>
</dbReference>
<keyword evidence="4 7" id="KW-0418">Kinase</keyword>
<proteinExistence type="inferred from homology"/>
<evidence type="ECO:0000256" key="5">
    <source>
        <dbReference type="ARBA" id="ARBA00022840"/>
    </source>
</evidence>
<dbReference type="KEGG" id="csur:N24_0275"/>
<comment type="similarity">
    <text evidence="1">Belongs to the carbohydrate kinase PfkB family.</text>
</comment>
<evidence type="ECO:0000256" key="4">
    <source>
        <dbReference type="ARBA" id="ARBA00022777"/>
    </source>
</evidence>
<evidence type="ECO:0000256" key="3">
    <source>
        <dbReference type="ARBA" id="ARBA00022741"/>
    </source>
</evidence>
<accession>A0A160PLE9</accession>
<dbReference type="AlphaFoldDB" id="A0A160PLE9"/>
<evidence type="ECO:0000256" key="1">
    <source>
        <dbReference type="ARBA" id="ARBA00010688"/>
    </source>
</evidence>
<dbReference type="InterPro" id="IPR050306">
    <property type="entry name" value="PfkB_Carbo_kinase"/>
</dbReference>
<protein>
    <submittedName>
        <fullName evidence="7">Ribokinase sugar kinase</fullName>
    </submittedName>
</protein>
<organism evidence="7 8">
    <name type="scientific">Corynebacterium suranareeae</name>
    <dbReference type="NCBI Taxonomy" id="2506452"/>
    <lineage>
        <taxon>Bacteria</taxon>
        <taxon>Bacillati</taxon>
        <taxon>Actinomycetota</taxon>
        <taxon>Actinomycetes</taxon>
        <taxon>Mycobacteriales</taxon>
        <taxon>Corynebacteriaceae</taxon>
        <taxon>Corynebacterium</taxon>
    </lineage>
</organism>
<dbReference type="InterPro" id="IPR029056">
    <property type="entry name" value="Ribokinase-like"/>
</dbReference>
<dbReference type="GO" id="GO:0016301">
    <property type="term" value="F:kinase activity"/>
    <property type="evidence" value="ECO:0007669"/>
    <property type="project" value="UniProtKB-KW"/>
</dbReference>
<dbReference type="SUPFAM" id="SSF53613">
    <property type="entry name" value="Ribokinase-like"/>
    <property type="match status" value="1"/>
</dbReference>
<dbReference type="EMBL" id="AP017369">
    <property type="protein sequence ID" value="BAU94537.1"/>
    <property type="molecule type" value="Genomic_DNA"/>
</dbReference>
<dbReference type="InterPro" id="IPR030830">
    <property type="entry name" value="Myo_inos_IolC"/>
</dbReference>
<keyword evidence="5" id="KW-0067">ATP-binding</keyword>
<name>A0A160PLE9_9CORY</name>
<dbReference type="PANTHER" id="PTHR43085">
    <property type="entry name" value="HEXOKINASE FAMILY MEMBER"/>
    <property type="match status" value="1"/>
</dbReference>
<evidence type="ECO:0000313" key="8">
    <source>
        <dbReference type="Proteomes" id="UP000218244"/>
    </source>
</evidence>
<feature type="domain" description="Carbohydrate kinase PfkB" evidence="6">
    <location>
        <begin position="90"/>
        <end position="388"/>
    </location>
</feature>
<dbReference type="GO" id="GO:0005524">
    <property type="term" value="F:ATP binding"/>
    <property type="evidence" value="ECO:0007669"/>
    <property type="project" value="UniProtKB-KW"/>
</dbReference>
<dbReference type="NCBIfam" id="TIGR04382">
    <property type="entry name" value="myo_inos_iolC_N"/>
    <property type="match status" value="1"/>
</dbReference>
<evidence type="ECO:0000259" key="6">
    <source>
        <dbReference type="Pfam" id="PF00294"/>
    </source>
</evidence>